<sequence>MSGDQDIPAAPPGDPATQFLCLTICGYRRPGMSEEDYRHHMTKVSAPMTSGLMVKYGVKKWTMIHNTTDTRSLMTRLFDHQMTRLADFDCFSQVVFHNVDDYKRMKQDPWYKEHLQGDHEKFADTKRSMMTIGWRCPNAPMSAPDKGNRHRTKWSQAHFTTNPFASSIPMSSVPNCPSASSRNSVLFVGAMQIQVNGSMVSVVAAARAGTPQDCLARRRPMHREAYKLKVPIARNGIVLWPYHKADICDN</sequence>
<dbReference type="GeneID" id="39581749"/>
<dbReference type="AlphaFoldDB" id="A0A3N2PJ56"/>
<protein>
    <recommendedName>
        <fullName evidence="2">EthD domain-containing protein</fullName>
    </recommendedName>
</protein>
<evidence type="ECO:0000313" key="3">
    <source>
        <dbReference type="EMBL" id="ROT34555.1"/>
    </source>
</evidence>
<evidence type="ECO:0000259" key="2">
    <source>
        <dbReference type="Pfam" id="PF07110"/>
    </source>
</evidence>
<dbReference type="InterPro" id="IPR009799">
    <property type="entry name" value="EthD_dom"/>
</dbReference>
<comment type="similarity">
    <text evidence="1">Belongs to the tpcK family.</text>
</comment>
<dbReference type="Pfam" id="PF07110">
    <property type="entry name" value="EthD"/>
    <property type="match status" value="1"/>
</dbReference>
<dbReference type="RefSeq" id="XP_028462361.1">
    <property type="nucleotide sequence ID" value="XM_028613271.1"/>
</dbReference>
<dbReference type="Proteomes" id="UP000272025">
    <property type="component" value="Unassembled WGS sequence"/>
</dbReference>
<feature type="domain" description="EthD" evidence="2">
    <location>
        <begin position="29"/>
        <end position="125"/>
    </location>
</feature>
<reference evidence="3 4" key="1">
    <citation type="journal article" date="2018" name="Mol. Ecol.">
        <title>The obligate alkalophilic soda-lake fungus Sodiomyces alkalinus has shifted to a protein diet.</title>
        <authorList>
            <person name="Grum-Grzhimaylo A.A."/>
            <person name="Falkoski D.L."/>
            <person name="van den Heuvel J."/>
            <person name="Valero-Jimenez C.A."/>
            <person name="Min B."/>
            <person name="Choi I.G."/>
            <person name="Lipzen A."/>
            <person name="Daum C.G."/>
            <person name="Aanen D.K."/>
            <person name="Tsang A."/>
            <person name="Henrissat B."/>
            <person name="Bilanenko E.N."/>
            <person name="de Vries R.P."/>
            <person name="van Kan J.A.L."/>
            <person name="Grigoriev I.V."/>
            <person name="Debets A.J.M."/>
        </authorList>
    </citation>
    <scope>NUCLEOTIDE SEQUENCE [LARGE SCALE GENOMIC DNA]</scope>
    <source>
        <strain evidence="3 4">F11</strain>
    </source>
</reference>
<name>A0A3N2PJ56_SODAK</name>
<organism evidence="3 4">
    <name type="scientific">Sodiomyces alkalinus (strain CBS 110278 / VKM F-3762 / F11)</name>
    <name type="common">Alkaliphilic filamentous fungus</name>
    <dbReference type="NCBI Taxonomy" id="1314773"/>
    <lineage>
        <taxon>Eukaryota</taxon>
        <taxon>Fungi</taxon>
        <taxon>Dikarya</taxon>
        <taxon>Ascomycota</taxon>
        <taxon>Pezizomycotina</taxon>
        <taxon>Sordariomycetes</taxon>
        <taxon>Hypocreomycetidae</taxon>
        <taxon>Glomerellales</taxon>
        <taxon>Plectosphaerellaceae</taxon>
        <taxon>Sodiomyces</taxon>
    </lineage>
</organism>
<gene>
    <name evidence="3" type="ORF">SODALDRAFT_346915</name>
</gene>
<dbReference type="InterPro" id="IPR011008">
    <property type="entry name" value="Dimeric_a/b-barrel"/>
</dbReference>
<dbReference type="EMBL" id="ML119069">
    <property type="protein sequence ID" value="ROT34555.1"/>
    <property type="molecule type" value="Genomic_DNA"/>
</dbReference>
<dbReference type="GO" id="GO:0016491">
    <property type="term" value="F:oxidoreductase activity"/>
    <property type="evidence" value="ECO:0007669"/>
    <property type="project" value="InterPro"/>
</dbReference>
<dbReference type="OrthoDB" id="3454835at2759"/>
<keyword evidence="4" id="KW-1185">Reference proteome</keyword>
<evidence type="ECO:0000313" key="4">
    <source>
        <dbReference type="Proteomes" id="UP000272025"/>
    </source>
</evidence>
<accession>A0A3N2PJ56</accession>
<dbReference type="SUPFAM" id="SSF54909">
    <property type="entry name" value="Dimeric alpha+beta barrel"/>
    <property type="match status" value="1"/>
</dbReference>
<proteinExistence type="inferred from homology"/>
<dbReference type="Gene3D" id="3.30.70.100">
    <property type="match status" value="1"/>
</dbReference>
<evidence type="ECO:0000256" key="1">
    <source>
        <dbReference type="ARBA" id="ARBA00005986"/>
    </source>
</evidence>
<dbReference type="STRING" id="1314773.A0A3N2PJ56"/>